<dbReference type="SMART" id="SM00257">
    <property type="entry name" value="LysM"/>
    <property type="match status" value="1"/>
</dbReference>
<evidence type="ECO:0000259" key="2">
    <source>
        <dbReference type="PROSITE" id="PS51782"/>
    </source>
</evidence>
<dbReference type="AlphaFoldDB" id="A0A430G4Z4"/>
<feature type="domain" description="LysM" evidence="2">
    <location>
        <begin position="97"/>
        <end position="142"/>
    </location>
</feature>
<dbReference type="InterPro" id="IPR044929">
    <property type="entry name" value="DNA/RNA_non-sp_Endonuclease_sf"/>
</dbReference>
<dbReference type="PROSITE" id="PS51782">
    <property type="entry name" value="LYSM"/>
    <property type="match status" value="1"/>
</dbReference>
<dbReference type="Proteomes" id="UP000287746">
    <property type="component" value="Unassembled WGS sequence"/>
</dbReference>
<name>A0A430G4Z4_9SPHN</name>
<dbReference type="Gene3D" id="3.10.350.10">
    <property type="entry name" value="LysM domain"/>
    <property type="match status" value="1"/>
</dbReference>
<organism evidence="3 4">
    <name type="scientific">Sphingomonas koreensis</name>
    <dbReference type="NCBI Taxonomy" id="93064"/>
    <lineage>
        <taxon>Bacteria</taxon>
        <taxon>Pseudomonadati</taxon>
        <taxon>Pseudomonadota</taxon>
        <taxon>Alphaproteobacteria</taxon>
        <taxon>Sphingomonadales</taxon>
        <taxon>Sphingomonadaceae</taxon>
        <taxon>Sphingomonas</taxon>
    </lineage>
</organism>
<dbReference type="InterPro" id="IPR044927">
    <property type="entry name" value="Endonuclea_NS_2"/>
</dbReference>
<dbReference type="CDD" id="cd00118">
    <property type="entry name" value="LysM"/>
    <property type="match status" value="1"/>
</dbReference>
<sequence length="334" mass="37534">MANLQRQSVPVTAFGIWLRTGRLVQDVPIEVKFNPWHDREDGRFTFVGQGNYFPRGGRASNAASSGRFVGAGASGSLGARPGQAFGKHDPQNPRNHSVHTVRAGDTLSRIAARRKGLRVSDLAWLNGLDPKRPLRIGQQVKLPHQRFLDAGREAKNKFLALDYYMRTHGGRLPPDPSNPPSLQSQILDTNWRNESRGTYNFRIDLIQRLRAASGQVVEGRTRRSRANQISAGGADRRPTDEGGHYIANRFNGPSDAFNHFAQDRNFNRSAYRAMENAWAKYVREGRRVSVSIRPLYRGMSRRPYHVTVVWSVDGGKPEVEQFPNEAGGTRRGRR</sequence>
<protein>
    <submittedName>
        <fullName evidence="3">LysM peptidoglycan-binding domain-containing protein</fullName>
    </submittedName>
</protein>
<dbReference type="Pfam" id="PF01476">
    <property type="entry name" value="LysM"/>
    <property type="match status" value="1"/>
</dbReference>
<dbReference type="Gene3D" id="3.40.570.10">
    <property type="entry name" value="Extracellular Endonuclease, subunit A"/>
    <property type="match status" value="1"/>
</dbReference>
<dbReference type="SUPFAM" id="SSF54106">
    <property type="entry name" value="LysM domain"/>
    <property type="match status" value="1"/>
</dbReference>
<gene>
    <name evidence="3" type="ORF">DAH66_06850</name>
</gene>
<proteinExistence type="predicted"/>
<dbReference type="RefSeq" id="WP_126004016.1">
    <property type="nucleotide sequence ID" value="NZ_QQYZ01000005.1"/>
</dbReference>
<accession>A0A430G4Z4</accession>
<dbReference type="Pfam" id="PF13930">
    <property type="entry name" value="Endonuclea_NS_2"/>
    <property type="match status" value="1"/>
</dbReference>
<evidence type="ECO:0000313" key="4">
    <source>
        <dbReference type="Proteomes" id="UP000287746"/>
    </source>
</evidence>
<dbReference type="InterPro" id="IPR036779">
    <property type="entry name" value="LysM_dom_sf"/>
</dbReference>
<comment type="caution">
    <text evidence="3">The sequence shown here is derived from an EMBL/GenBank/DDBJ whole genome shotgun (WGS) entry which is preliminary data.</text>
</comment>
<dbReference type="InterPro" id="IPR018392">
    <property type="entry name" value="LysM"/>
</dbReference>
<evidence type="ECO:0000313" key="3">
    <source>
        <dbReference type="EMBL" id="RSY87349.1"/>
    </source>
</evidence>
<feature type="region of interest" description="Disordered" evidence="1">
    <location>
        <begin position="219"/>
        <end position="241"/>
    </location>
</feature>
<evidence type="ECO:0000256" key="1">
    <source>
        <dbReference type="SAM" id="MobiDB-lite"/>
    </source>
</evidence>
<dbReference type="EMBL" id="QQYZ01000005">
    <property type="protein sequence ID" value="RSY87349.1"/>
    <property type="molecule type" value="Genomic_DNA"/>
</dbReference>
<reference evidence="4" key="1">
    <citation type="submission" date="2018-07" db="EMBL/GenBank/DDBJ databases">
        <title>Genomic and Epidemiologic Investigation of an Indolent Hospital Outbreak.</title>
        <authorList>
            <person name="Johnson R.C."/>
            <person name="Deming C."/>
            <person name="Conlan S."/>
            <person name="Zellmer C.J."/>
            <person name="Michelin A.V."/>
            <person name="Lee-Lin S.-Q."/>
            <person name="Thomas P.J."/>
            <person name="Park M."/>
            <person name="Weingarten R.A."/>
            <person name="Less J."/>
            <person name="Dekker J.P."/>
            <person name="Frank K.M."/>
            <person name="Musser K.A."/>
            <person name="Mcquiston J.R."/>
            <person name="Henderson D.K."/>
            <person name="Lau A.F."/>
            <person name="Palmore T.N."/>
            <person name="Segre J.A."/>
        </authorList>
    </citation>
    <scope>NUCLEOTIDE SEQUENCE [LARGE SCALE GENOMIC DNA]</scope>
    <source>
        <strain evidence="4">SK-CDC1_0717</strain>
    </source>
</reference>